<evidence type="ECO:0000256" key="1">
    <source>
        <dbReference type="SAM" id="Phobius"/>
    </source>
</evidence>
<reference evidence="3" key="1">
    <citation type="submission" date="2010-05" db="EMBL/GenBank/DDBJ databases">
        <title>Complete sequence of Staphylothermus hellenicus DSM 12710.</title>
        <authorList>
            <consortium name="US DOE Joint Genome Institute"/>
            <person name="Lucas S."/>
            <person name="Copeland A."/>
            <person name="Lapidus A."/>
            <person name="Cheng J.-F."/>
            <person name="Bruce D."/>
            <person name="Goodwin L."/>
            <person name="Pitluck S."/>
            <person name="Davenport K."/>
            <person name="Detter J.C."/>
            <person name="Han C."/>
            <person name="Tapia R."/>
            <person name="Larimer F."/>
            <person name="Land M."/>
            <person name="Hauser L."/>
            <person name="Kyrpides N."/>
            <person name="Mikhailova N."/>
            <person name="Anderson I.J."/>
            <person name="Woyke T."/>
        </authorList>
    </citation>
    <scope>NUCLEOTIDE SEQUENCE [LARGE SCALE GENOMIC DNA]</scope>
    <source>
        <strain evidence="3">DSM 12710 / JCM 10830 / BK20S6-10-b1 / P8</strain>
    </source>
</reference>
<organism evidence="2 3">
    <name type="scientific">Staphylothermus hellenicus (strain DSM 12710 / JCM 10830 / BK20S6-10-b1 / P8)</name>
    <dbReference type="NCBI Taxonomy" id="591019"/>
    <lineage>
        <taxon>Archaea</taxon>
        <taxon>Thermoproteota</taxon>
        <taxon>Thermoprotei</taxon>
        <taxon>Desulfurococcales</taxon>
        <taxon>Desulfurococcaceae</taxon>
        <taxon>Staphylothermus</taxon>
    </lineage>
</organism>
<keyword evidence="3" id="KW-1185">Reference proteome</keyword>
<keyword evidence="1" id="KW-0812">Transmembrane</keyword>
<dbReference type="SUPFAM" id="SSF82171">
    <property type="entry name" value="DPP6 N-terminal domain-like"/>
    <property type="match status" value="1"/>
</dbReference>
<dbReference type="KEGG" id="shc:Shell_1248"/>
<dbReference type="AlphaFoldDB" id="D7D9A0"/>
<evidence type="ECO:0000313" key="2">
    <source>
        <dbReference type="EMBL" id="ADI32346.1"/>
    </source>
</evidence>
<dbReference type="eggNOG" id="arCOG02559">
    <property type="taxonomic scope" value="Archaea"/>
</dbReference>
<feature type="transmembrane region" description="Helical" evidence="1">
    <location>
        <begin position="7"/>
        <end position="27"/>
    </location>
</feature>
<accession>D7D9A0</accession>
<feature type="transmembrane region" description="Helical" evidence="1">
    <location>
        <begin position="377"/>
        <end position="398"/>
    </location>
</feature>
<keyword evidence="1" id="KW-0472">Membrane</keyword>
<protein>
    <submittedName>
        <fullName evidence="2">Uncharacterized protein</fullName>
    </submittedName>
</protein>
<reference evidence="2 3" key="2">
    <citation type="journal article" date="2011" name="Stand. Genomic Sci.">
        <title>Complete genome sequence of Staphylothermus hellenicus P8.</title>
        <authorList>
            <person name="Anderson I."/>
            <person name="Wirth R."/>
            <person name="Lucas S."/>
            <person name="Copeland A."/>
            <person name="Lapidus A."/>
            <person name="Cheng J.F."/>
            <person name="Goodwin L."/>
            <person name="Pitluck S."/>
            <person name="Davenport K."/>
            <person name="Detter J.C."/>
            <person name="Han C."/>
            <person name="Tapia R."/>
            <person name="Land M."/>
            <person name="Hauser L."/>
            <person name="Pati A."/>
            <person name="Mikhailova N."/>
            <person name="Woyke T."/>
            <person name="Klenk H.P."/>
            <person name="Kyrpides N."/>
            <person name="Ivanova N."/>
        </authorList>
    </citation>
    <scope>NUCLEOTIDE SEQUENCE [LARGE SCALE GENOMIC DNA]</scope>
    <source>
        <strain evidence="3">DSM 12710 / JCM 10830 / BK20S6-10-b1 / P8</strain>
    </source>
</reference>
<dbReference type="Proteomes" id="UP000002573">
    <property type="component" value="Chromosome"/>
</dbReference>
<dbReference type="HOGENOM" id="CLU_682604_0_0_2"/>
<dbReference type="RefSeq" id="WP_013143544.1">
    <property type="nucleotide sequence ID" value="NC_014205.1"/>
</dbReference>
<sequence length="403" mass="44722">MNRQNIIRILCITAIALAILYILFQFLSAGNIVVSENWVKKFGFGEEPVDIAASQNSLYTVSSASEDKIIIRKLSSDGIVQWELPWSPPGEGKVYPITIRHSGNYVVVSAFAGARNNIYILYLRDNGIIDKVYKPNISFTTLIFDVEVYGDGSVILGGLTYNEKLKTQAYISRINPLINYTHWTITWGLKGYDYVVDLAVSEKGYIYALVNSTLQGSVLLYIDETGKIIRFTPLGPLDPVTLTVSQSDDSVFVLTKDFMSHNYKLFKASAMGSLQGKTINKPEPLLGNISFTDILVFQDNNLAALSGYIKSNNSINAVIILYHTDNVEPDKLIRLTGRENSMFIKLVFNGYELSALGLTESGIVVASYTIKISSPNIYGIIICSISVGIAILLLYLSWRKRSV</sequence>
<proteinExistence type="predicted"/>
<evidence type="ECO:0000313" key="3">
    <source>
        <dbReference type="Proteomes" id="UP000002573"/>
    </source>
</evidence>
<gene>
    <name evidence="2" type="ordered locus">Shell_1248</name>
</gene>
<name>D7D9A0_STAHD</name>
<dbReference type="GeneID" id="9234537"/>
<dbReference type="STRING" id="591019.Shell_1248"/>
<keyword evidence="1" id="KW-1133">Transmembrane helix</keyword>
<dbReference type="EMBL" id="CP002051">
    <property type="protein sequence ID" value="ADI32346.1"/>
    <property type="molecule type" value="Genomic_DNA"/>
</dbReference>